<evidence type="ECO:0000313" key="1">
    <source>
        <dbReference type="Proteomes" id="UP000887579"/>
    </source>
</evidence>
<accession>A0AC34GQW5</accession>
<dbReference type="Proteomes" id="UP000887579">
    <property type="component" value="Unplaced"/>
</dbReference>
<protein>
    <submittedName>
        <fullName evidence="2">Peptidase C1A papain C-terminal domain-containing protein</fullName>
    </submittedName>
</protein>
<proteinExistence type="predicted"/>
<reference evidence="2" key="1">
    <citation type="submission" date="2022-11" db="UniProtKB">
        <authorList>
            <consortium name="WormBaseParasite"/>
        </authorList>
    </citation>
    <scope>IDENTIFICATION</scope>
</reference>
<name>A0AC34GQW5_9BILA</name>
<dbReference type="WBParaSite" id="ES5_v2.g7128.t1">
    <property type="protein sequence ID" value="ES5_v2.g7128.t1"/>
    <property type="gene ID" value="ES5_v2.g7128"/>
</dbReference>
<evidence type="ECO:0000313" key="2">
    <source>
        <dbReference type="WBParaSite" id="ES5_v2.g7128.t1"/>
    </source>
</evidence>
<sequence>MNIFYCFAVIIVLFLERCRSECTEERCDWRDEGAVTAAKDQTDCNVCWAFAAAAVGETFYKRNTGKPIQILSEQFLMDCGHIYKKRLGRCVRHEGKVEGGDISEAFNVIKKIGLPNITTYGWAGRDKECPNIPEKDKYMWDLKFYARSYRDVSVDALKGYVRNNGLVAVLINPTPEWSKFKGGGIFSEPCDGTIEENLIHAVAIIG</sequence>
<organism evidence="1 2">
    <name type="scientific">Panagrolaimus sp. ES5</name>
    <dbReference type="NCBI Taxonomy" id="591445"/>
    <lineage>
        <taxon>Eukaryota</taxon>
        <taxon>Metazoa</taxon>
        <taxon>Ecdysozoa</taxon>
        <taxon>Nematoda</taxon>
        <taxon>Chromadorea</taxon>
        <taxon>Rhabditida</taxon>
        <taxon>Tylenchina</taxon>
        <taxon>Panagrolaimomorpha</taxon>
        <taxon>Panagrolaimoidea</taxon>
        <taxon>Panagrolaimidae</taxon>
        <taxon>Panagrolaimus</taxon>
    </lineage>
</organism>